<proteinExistence type="predicted"/>
<protein>
    <submittedName>
        <fullName evidence="2">Uncharacterized protein</fullName>
    </submittedName>
</protein>
<feature type="transmembrane region" description="Helical" evidence="1">
    <location>
        <begin position="74"/>
        <end position="92"/>
    </location>
</feature>
<organism evidence="2 3">
    <name type="scientific">Edaphobacter acidisoli</name>
    <dbReference type="NCBI Taxonomy" id="2040573"/>
    <lineage>
        <taxon>Bacteria</taxon>
        <taxon>Pseudomonadati</taxon>
        <taxon>Acidobacteriota</taxon>
        <taxon>Terriglobia</taxon>
        <taxon>Terriglobales</taxon>
        <taxon>Acidobacteriaceae</taxon>
        <taxon>Edaphobacter</taxon>
    </lineage>
</organism>
<dbReference type="EMBL" id="BMJB01000001">
    <property type="protein sequence ID" value="GGA58527.1"/>
    <property type="molecule type" value="Genomic_DNA"/>
</dbReference>
<dbReference type="Proteomes" id="UP000648801">
    <property type="component" value="Unassembled WGS sequence"/>
</dbReference>
<comment type="caution">
    <text evidence="2">The sequence shown here is derived from an EMBL/GenBank/DDBJ whole genome shotgun (WGS) entry which is preliminary data.</text>
</comment>
<dbReference type="AlphaFoldDB" id="A0A916W112"/>
<keyword evidence="1" id="KW-0812">Transmembrane</keyword>
<accession>A0A916W112</accession>
<keyword evidence="1" id="KW-0472">Membrane</keyword>
<keyword evidence="1" id="KW-1133">Transmembrane helix</keyword>
<evidence type="ECO:0000313" key="3">
    <source>
        <dbReference type="Proteomes" id="UP000648801"/>
    </source>
</evidence>
<reference evidence="2" key="2">
    <citation type="submission" date="2020-09" db="EMBL/GenBank/DDBJ databases">
        <authorList>
            <person name="Sun Q."/>
            <person name="Zhou Y."/>
        </authorList>
    </citation>
    <scope>NUCLEOTIDE SEQUENCE</scope>
    <source>
        <strain evidence="2">CGMCC 1.15447</strain>
    </source>
</reference>
<keyword evidence="3" id="KW-1185">Reference proteome</keyword>
<gene>
    <name evidence="2" type="ORF">GCM10011507_07380</name>
</gene>
<feature type="transmembrane region" description="Helical" evidence="1">
    <location>
        <begin position="104"/>
        <end position="122"/>
    </location>
</feature>
<name>A0A916W112_9BACT</name>
<evidence type="ECO:0000313" key="2">
    <source>
        <dbReference type="EMBL" id="GGA58527.1"/>
    </source>
</evidence>
<sequence>MASMKARLFDTLRSSRSAPFIGGTFLGILLDKLFENRGIDWPLQIDGMIVGILTVWDIQRLWVWRKRRDNAGEMKIVAAIVVVGVCQIVFSVHRGNQPRSIEDGIAAISMVGLAGLLLWKRLNPTAT</sequence>
<reference evidence="2" key="1">
    <citation type="journal article" date="2014" name="Int. J. Syst. Evol. Microbiol.">
        <title>Complete genome sequence of Corynebacterium casei LMG S-19264T (=DSM 44701T), isolated from a smear-ripened cheese.</title>
        <authorList>
            <consortium name="US DOE Joint Genome Institute (JGI-PGF)"/>
            <person name="Walter F."/>
            <person name="Albersmeier A."/>
            <person name="Kalinowski J."/>
            <person name="Ruckert C."/>
        </authorList>
    </citation>
    <scope>NUCLEOTIDE SEQUENCE</scope>
    <source>
        <strain evidence="2">CGMCC 1.15447</strain>
    </source>
</reference>
<evidence type="ECO:0000256" key="1">
    <source>
        <dbReference type="SAM" id="Phobius"/>
    </source>
</evidence>